<protein>
    <submittedName>
        <fullName evidence="6">Lysine-specific demethylase 3B</fullName>
    </submittedName>
</protein>
<feature type="region of interest" description="Disordered" evidence="4">
    <location>
        <begin position="310"/>
        <end position="371"/>
    </location>
</feature>
<dbReference type="OrthoDB" id="1667110at2759"/>
<comment type="caution">
    <text evidence="6">The sequence shown here is derived from an EMBL/GenBank/DDBJ whole genome shotgun (WGS) entry which is preliminary data.</text>
</comment>
<feature type="region of interest" description="Disordered" evidence="4">
    <location>
        <begin position="253"/>
        <end position="296"/>
    </location>
</feature>
<keyword evidence="3" id="KW-0539">Nucleus</keyword>
<dbReference type="EMBL" id="SUNJ01002873">
    <property type="protein sequence ID" value="TPP65655.1"/>
    <property type="molecule type" value="Genomic_DNA"/>
</dbReference>
<feature type="region of interest" description="Disordered" evidence="4">
    <location>
        <begin position="1267"/>
        <end position="1469"/>
    </location>
</feature>
<feature type="region of interest" description="Disordered" evidence="4">
    <location>
        <begin position="2047"/>
        <end position="2081"/>
    </location>
</feature>
<dbReference type="PROSITE" id="PS51184">
    <property type="entry name" value="JMJC"/>
    <property type="match status" value="1"/>
</dbReference>
<feature type="compositionally biased region" description="Pro residues" evidence="4">
    <location>
        <begin position="1070"/>
        <end position="1084"/>
    </location>
</feature>
<feature type="compositionally biased region" description="Low complexity" evidence="4">
    <location>
        <begin position="2658"/>
        <end position="2678"/>
    </location>
</feature>
<feature type="region of interest" description="Disordered" evidence="4">
    <location>
        <begin position="2553"/>
        <end position="2684"/>
    </location>
</feature>
<feature type="compositionally biased region" description="Polar residues" evidence="4">
    <location>
        <begin position="2627"/>
        <end position="2657"/>
    </location>
</feature>
<feature type="compositionally biased region" description="Acidic residues" evidence="4">
    <location>
        <begin position="1285"/>
        <end position="1308"/>
    </location>
</feature>
<feature type="compositionally biased region" description="Polar residues" evidence="4">
    <location>
        <begin position="30"/>
        <end position="50"/>
    </location>
</feature>
<feature type="compositionally biased region" description="Polar residues" evidence="4">
    <location>
        <begin position="965"/>
        <end position="975"/>
    </location>
</feature>
<dbReference type="GO" id="GO:0006357">
    <property type="term" value="P:regulation of transcription by RNA polymerase II"/>
    <property type="evidence" value="ECO:0007669"/>
    <property type="project" value="TreeGrafter"/>
</dbReference>
<dbReference type="InterPro" id="IPR045109">
    <property type="entry name" value="LSDs-like"/>
</dbReference>
<feature type="compositionally biased region" description="Basic residues" evidence="4">
    <location>
        <begin position="1150"/>
        <end position="1160"/>
    </location>
</feature>
<feature type="compositionally biased region" description="Polar residues" evidence="4">
    <location>
        <begin position="984"/>
        <end position="1021"/>
    </location>
</feature>
<feature type="compositionally biased region" description="Low complexity" evidence="4">
    <location>
        <begin position="1225"/>
        <end position="1236"/>
    </location>
</feature>
<feature type="compositionally biased region" description="Low complexity" evidence="4">
    <location>
        <begin position="1085"/>
        <end position="1103"/>
    </location>
</feature>
<dbReference type="GO" id="GO:0046872">
    <property type="term" value="F:metal ion binding"/>
    <property type="evidence" value="ECO:0007669"/>
    <property type="project" value="UniProtKB-KW"/>
</dbReference>
<feature type="compositionally biased region" description="Polar residues" evidence="4">
    <location>
        <begin position="1353"/>
        <end position="1368"/>
    </location>
</feature>
<name>A0A504YYP3_FASGI</name>
<evidence type="ECO:0000256" key="1">
    <source>
        <dbReference type="ARBA" id="ARBA00004123"/>
    </source>
</evidence>
<feature type="region of interest" description="Disordered" evidence="4">
    <location>
        <begin position="510"/>
        <end position="552"/>
    </location>
</feature>
<feature type="compositionally biased region" description="Basic and acidic residues" evidence="4">
    <location>
        <begin position="1639"/>
        <end position="1652"/>
    </location>
</feature>
<dbReference type="Pfam" id="PF02373">
    <property type="entry name" value="JmjC"/>
    <property type="match status" value="1"/>
</dbReference>
<feature type="region of interest" description="Disordered" evidence="4">
    <location>
        <begin position="2491"/>
        <end position="2521"/>
    </location>
</feature>
<evidence type="ECO:0000256" key="2">
    <source>
        <dbReference type="ARBA" id="ARBA00022723"/>
    </source>
</evidence>
<dbReference type="SUPFAM" id="SSF51197">
    <property type="entry name" value="Clavaminate synthase-like"/>
    <property type="match status" value="1"/>
</dbReference>
<keyword evidence="6" id="KW-0808">Transferase</keyword>
<dbReference type="Proteomes" id="UP000316759">
    <property type="component" value="Unassembled WGS sequence"/>
</dbReference>
<evidence type="ECO:0000256" key="4">
    <source>
        <dbReference type="SAM" id="MobiDB-lite"/>
    </source>
</evidence>
<dbReference type="PANTHER" id="PTHR12549">
    <property type="entry name" value="JMJC DOMAIN-CONTAINING HISTONE DEMETHYLATION PROTEIN"/>
    <property type="match status" value="1"/>
</dbReference>
<feature type="compositionally biased region" description="Polar residues" evidence="4">
    <location>
        <begin position="1128"/>
        <end position="1139"/>
    </location>
</feature>
<dbReference type="GO" id="GO:0008168">
    <property type="term" value="F:methyltransferase activity"/>
    <property type="evidence" value="ECO:0007669"/>
    <property type="project" value="UniProtKB-KW"/>
</dbReference>
<dbReference type="InterPro" id="IPR003347">
    <property type="entry name" value="JmjC_dom"/>
</dbReference>
<feature type="compositionally biased region" description="Low complexity" evidence="4">
    <location>
        <begin position="1267"/>
        <end position="1284"/>
    </location>
</feature>
<feature type="region of interest" description="Disordered" evidence="4">
    <location>
        <begin position="945"/>
        <end position="1021"/>
    </location>
</feature>
<feature type="compositionally biased region" description="Polar residues" evidence="4">
    <location>
        <begin position="1058"/>
        <end position="1069"/>
    </location>
</feature>
<feature type="compositionally biased region" description="Low complexity" evidence="4">
    <location>
        <begin position="757"/>
        <end position="780"/>
    </location>
</feature>
<feature type="compositionally biased region" description="Low complexity" evidence="4">
    <location>
        <begin position="1658"/>
        <end position="1680"/>
    </location>
</feature>
<proteinExistence type="predicted"/>
<gene>
    <name evidence="6" type="ORF">FGIG_06351</name>
</gene>
<feature type="compositionally biased region" description="Acidic residues" evidence="4">
    <location>
        <begin position="2506"/>
        <end position="2517"/>
    </location>
</feature>
<feature type="domain" description="JmjC" evidence="5">
    <location>
        <begin position="2198"/>
        <end position="2449"/>
    </location>
</feature>
<dbReference type="GO" id="GO:0000785">
    <property type="term" value="C:chromatin"/>
    <property type="evidence" value="ECO:0007669"/>
    <property type="project" value="TreeGrafter"/>
</dbReference>
<accession>A0A504YYP3</accession>
<feature type="compositionally biased region" description="Low complexity" evidence="4">
    <location>
        <begin position="253"/>
        <end position="276"/>
    </location>
</feature>
<feature type="region of interest" description="Disordered" evidence="4">
    <location>
        <begin position="1"/>
        <end position="69"/>
    </location>
</feature>
<comment type="subcellular location">
    <subcellularLocation>
        <location evidence="1">Nucleus</location>
    </subcellularLocation>
</comment>
<feature type="compositionally biased region" description="Basic residues" evidence="4">
    <location>
        <begin position="1342"/>
        <end position="1352"/>
    </location>
</feature>
<keyword evidence="6" id="KW-0489">Methyltransferase</keyword>
<feature type="compositionally biased region" description="Polar residues" evidence="4">
    <location>
        <begin position="343"/>
        <end position="371"/>
    </location>
</feature>
<dbReference type="GO" id="GO:0003712">
    <property type="term" value="F:transcription coregulator activity"/>
    <property type="evidence" value="ECO:0007669"/>
    <property type="project" value="TreeGrafter"/>
</dbReference>
<organism evidence="6 7">
    <name type="scientific">Fasciola gigantica</name>
    <name type="common">Giant liver fluke</name>
    <dbReference type="NCBI Taxonomy" id="46835"/>
    <lineage>
        <taxon>Eukaryota</taxon>
        <taxon>Metazoa</taxon>
        <taxon>Spiralia</taxon>
        <taxon>Lophotrochozoa</taxon>
        <taxon>Platyhelminthes</taxon>
        <taxon>Trematoda</taxon>
        <taxon>Digenea</taxon>
        <taxon>Plagiorchiida</taxon>
        <taxon>Echinostomata</taxon>
        <taxon>Echinostomatoidea</taxon>
        <taxon>Fasciolidae</taxon>
        <taxon>Fasciola</taxon>
    </lineage>
</organism>
<reference evidence="6 7" key="1">
    <citation type="submission" date="2019-04" db="EMBL/GenBank/DDBJ databases">
        <title>Annotation for the trematode Fasciola gigantica.</title>
        <authorList>
            <person name="Choi Y.-J."/>
        </authorList>
    </citation>
    <scope>NUCLEOTIDE SEQUENCE [LARGE SCALE GENOMIC DNA]</scope>
    <source>
        <strain evidence="6">Uganda_cow_1</strain>
    </source>
</reference>
<feature type="compositionally biased region" description="Low complexity" evidence="4">
    <location>
        <begin position="1409"/>
        <end position="1423"/>
    </location>
</feature>
<feature type="compositionally biased region" description="Acidic residues" evidence="4">
    <location>
        <begin position="1458"/>
        <end position="1469"/>
    </location>
</feature>
<feature type="compositionally biased region" description="Basic and acidic residues" evidence="4">
    <location>
        <begin position="1176"/>
        <end position="1188"/>
    </location>
</feature>
<feature type="compositionally biased region" description="Low complexity" evidence="4">
    <location>
        <begin position="1319"/>
        <end position="1341"/>
    </location>
</feature>
<feature type="compositionally biased region" description="Polar residues" evidence="4">
    <location>
        <begin position="2565"/>
        <end position="2595"/>
    </location>
</feature>
<dbReference type="SMART" id="SM00558">
    <property type="entry name" value="JmjC"/>
    <property type="match status" value="1"/>
</dbReference>
<dbReference type="PANTHER" id="PTHR12549:SF38">
    <property type="entry name" value="JMJC DOMAIN-CONTAINING HISTONE DEMETHYLASE 2, ISOFORM A"/>
    <property type="match status" value="1"/>
</dbReference>
<feature type="region of interest" description="Disordered" evidence="4">
    <location>
        <begin position="1771"/>
        <end position="1796"/>
    </location>
</feature>
<feature type="region of interest" description="Disordered" evidence="4">
    <location>
        <begin position="1034"/>
        <end position="1246"/>
    </location>
</feature>
<feature type="region of interest" description="Disordered" evidence="4">
    <location>
        <begin position="757"/>
        <end position="781"/>
    </location>
</feature>
<evidence type="ECO:0000313" key="6">
    <source>
        <dbReference type="EMBL" id="TPP65655.1"/>
    </source>
</evidence>
<dbReference type="GO" id="GO:0031490">
    <property type="term" value="F:chromatin DNA binding"/>
    <property type="evidence" value="ECO:0007669"/>
    <property type="project" value="TreeGrafter"/>
</dbReference>
<keyword evidence="7" id="KW-1185">Reference proteome</keyword>
<sequence>MLPKKKRWTAAIRGSPPACQPSQHPCVPSTIPSPGKNQWTSHSPILNSPSIIGPRHQSPPSSTLPPNQQPMSVNNTYQSVGSSIVSTSTPFALGGGAAGGHMSMSRPGIGGSDVGVKQCPSLPIRSTNELCMNNANSLIPISRTDFPAGLITAIANSTNNSNNAAELLQQQSELLLQILPQEYLLSYAQNIAKLTNVTSSNNNNNINNSLSTNHLKSVYDQAARVLASQSTLDPLLNAKPILLDTGAHSLPLNSCSSASSSSSSSSSCAPSVSSRSGQPLNSPHRPDSSDFPSTNHPIAFHATLVSNSSFTGSQQHSIMSRPKPPEPVKVTRAANPGRAAPALTNSPVFSNSATSPSHRFSPSRRLSGSVDNVSGVTASHVAKVWPPPPPQPTAGQQPAVSVAHHPTQHQLPTVSYDLSTLSAVVRQAGLIPSVCPVSRMVPPNNNTTFVPQWDSATQLAFLSQQTGLTDSCGRKLSTGLLVSQPSMVSSASPSFGTSTTILSMHPGNGSVDSSNTHRFGGPHLDSKPRVTPDLPTNSSRLHTTPSSMKSGQDSLIVSGVQSLPLLQQSPLSCSRRHSAKANLSGSGRASDMIDVRPGGTLLTPADQIKSYRTTPPWLIADRRVDSQHVTDSLASVTNAQVISSSLSTTERMNPTESTDTRFAILQDAKMAALNVDWPIPPGSLSSSSSSSSNANKMQRIRSSSSFCVSQSPNLVHTTSIAALSPSSSITTAVSAITGTTTVPSISSISPICTTTNPGSQSNSVIRISSSSPASSCSVSSLDDNRLSTGSIPSKPVVHPYTTQSSTRYTPLITNTVTPISRTSLPALQSPVRTNSDYASLKTTPMVSVSLPDPNSGVHHKLYAPHTKPSPSPLPVPTLRLDVNTQPVENSDSALRPVSRTNQAQPIQIHSYPSTGSGDVFVKHQSITENRSVMPLKKRLIQRYEADNGTGPGSTSIADPRCSMQLVPSDSHSNSPHRCVHSPISPASQNSPYNNTLPSAETKPVTHNNNNNTGKPTGSSANLILSDDKAKQLIESDPADSSSSSSSSSSSMKRKGNLNKMSRTKSSPTERTPPPPPPPPLPPPLNASSSPPAAETTSSSSTTSMTIQKTQASTTKTSDIPHAEVPITEQCQPALSTGTRRNGAVVGAKRCPLKGARKSTIKRTDKYGRASKSGGRFRPEQCGDDEKKTGRQNSRLSTPSTVVLSPQQPRRRPPAGGARRTRRDSSSASSVTSWTRGPVTTLGEAPRRRVAAVNGTLLMMVAARAQRSNSSASASSCSLHSMEADASNDEVEDDEDVENGEEEDGDDQNVDCVMVDESSHSVASSTASSRNATVSRSSSSQRRVARSRPRPKSNKLSGLSGTIEPTSMLSHHVASTAASGAAGGTISRAMPSPTPAHIPDTARTKKPKRAAALAASAATAASATVGTKRPRVGSKRVRSDGAKRRRRVRDRSESHQSQTEDEPATENEDNLMIDDESAGATNDASSEITSLSKTESSTVLDELMTALTEDKIPITELINHLPGPPNLARLTENSLHPAHSLDYYKRTQIPFVQLVSCNDPGLKQVPKCRACRQLKVGAHYDASINGESGGGQSADDSSTAGEESVCSIRGSTTGASFPAASSKDGQFKRPANGRSSQLDKTGHELEKSRDRDKLRSKKIAGTGTTSSSSITNSNTSSHSDPSGGGGGGVNSPVSVFCRFWGFRKLTFNNRGLLKLADFCHSTEASADDRSLWEMHHPISPPLSVSAARYILERSGTLFCRLLRQELAILTGNRNRDQPLPRGPGAPPKKGAPSKRSGAVNSLRLTSFSTNAVAWKRPVKGVREMCDVCETTMFNTHWVCGKCGYSVCVHCCEEAKARQKEAAAVTESDDGNTDETVGRDRNRLKHSKARGASLMGWSSCTTTRQHHGPDRLLLTALLPACTVGRLLHRVHRIARHYQIRLGCGCLPNETEVTSATDHPSVNENPLRSIDMARGGTVDNSSLDLLADLALQTGMTTSTLKKCEESIKKEDNMRDGLVSEALLYDRHSGIEATRRSLDSTSVGVPLPPHTWIHKPDQHTSPVSRAGSDHTSGIPVLADGESATGPRVNPKYRVLQLHHPDSPGTLLAFQHEWRQNRPVIVSGCQDKFDASLWTPRRFAEDFGSLRTPLVDCATGVELTRYPLRTFWEGFERKSKRVMNKDGRAYCLKLKDWPTTDDFAELQPNRFSDLMNNLPMPEYTCRDGQLNLASRLASFFVCPDLGPKLYVAYGTGGSRSMGTTNLHVDIADAINILLYVGHPSDTIEESTANAEAVLNVMRLAKVDRVFVDRATAWNRRIQCSGLQQSPRSMDARMGLTADCGPPGALWHIFLPEDMPALRGFLTQITEEESGAPLEPGSDPIHDQLFYLDQPLLDRLYSCTGILPCTIVQFHGDAVFIPAGAAHQVRNLNSCIKAAVDFVSPEHLPQCFQLIEEFRRLSNTHQNHEDKLQVKNMLFHAVKDALSVVLSSDPPVRLPTCKSLRRKLAPDKEHDDDGEETDEEGKEENESSLYNCAISELFDADRLASTQLIRPSLLIKSENLDESEHKPGQVPSRTRNSPTSSGLDWITSRTKSTSGGNSTRINKAGRTRLPTTLVSSQRSSPSLLRSPSRPQSTGSDQLISSGSQVKTSPSPSSTIVRCNLSLQTSSPTTTATPVTTTTTAAAATGRSGPYDAHYLMDASGLAAHRNTADRGFVVSGSQPG</sequence>
<dbReference type="GO" id="GO:0000118">
    <property type="term" value="C:histone deacetylase complex"/>
    <property type="evidence" value="ECO:0007669"/>
    <property type="project" value="TreeGrafter"/>
</dbReference>
<feature type="compositionally biased region" description="Low complexity" evidence="4">
    <location>
        <begin position="2609"/>
        <end position="2626"/>
    </location>
</feature>
<feature type="region of interest" description="Disordered" evidence="4">
    <location>
        <begin position="1861"/>
        <end position="1880"/>
    </location>
</feature>
<feature type="compositionally biased region" description="Polar residues" evidence="4">
    <location>
        <begin position="1190"/>
        <end position="1204"/>
    </location>
</feature>
<feature type="compositionally biased region" description="Polar residues" evidence="4">
    <location>
        <begin position="534"/>
        <end position="552"/>
    </location>
</feature>
<feature type="region of interest" description="Disordered" evidence="4">
    <location>
        <begin position="1583"/>
        <end position="1686"/>
    </location>
</feature>
<evidence type="ECO:0000259" key="5">
    <source>
        <dbReference type="PROSITE" id="PS51184"/>
    </source>
</evidence>
<feature type="compositionally biased region" description="Low complexity" evidence="4">
    <location>
        <begin position="1040"/>
        <end position="1050"/>
    </location>
</feature>
<evidence type="ECO:0000313" key="7">
    <source>
        <dbReference type="Proteomes" id="UP000316759"/>
    </source>
</evidence>
<dbReference type="GO" id="GO:0032259">
    <property type="term" value="P:methylation"/>
    <property type="evidence" value="ECO:0007669"/>
    <property type="project" value="UniProtKB-KW"/>
</dbReference>
<keyword evidence="2" id="KW-0479">Metal-binding</keyword>
<feature type="compositionally biased region" description="Polar residues" evidence="4">
    <location>
        <begin position="58"/>
        <end position="69"/>
    </location>
</feature>
<dbReference type="GO" id="GO:0032454">
    <property type="term" value="F:histone H3K9 demethylase activity"/>
    <property type="evidence" value="ECO:0007669"/>
    <property type="project" value="InterPro"/>
</dbReference>
<evidence type="ECO:0000256" key="3">
    <source>
        <dbReference type="ARBA" id="ARBA00023242"/>
    </source>
</evidence>
<dbReference type="STRING" id="46835.A0A504YYP3"/>
<dbReference type="Gene3D" id="2.60.120.650">
    <property type="entry name" value="Cupin"/>
    <property type="match status" value="1"/>
</dbReference>
<feature type="compositionally biased region" description="Low complexity" evidence="4">
    <location>
        <begin position="1786"/>
        <end position="1796"/>
    </location>
</feature>
<feature type="compositionally biased region" description="Polar residues" evidence="4">
    <location>
        <begin position="1104"/>
        <end position="1117"/>
    </location>
</feature>